<dbReference type="AlphaFoldDB" id="A0A6J4QMP9"/>
<feature type="transmembrane region" description="Helical" evidence="1">
    <location>
        <begin position="63"/>
        <end position="82"/>
    </location>
</feature>
<keyword evidence="1" id="KW-0812">Transmembrane</keyword>
<keyword evidence="1" id="KW-1133">Transmembrane helix</keyword>
<evidence type="ECO:0000256" key="1">
    <source>
        <dbReference type="SAM" id="Phobius"/>
    </source>
</evidence>
<evidence type="ECO:0000313" key="2">
    <source>
        <dbReference type="EMBL" id="CAA9444315.1"/>
    </source>
</evidence>
<accession>A0A6J4QMP9</accession>
<feature type="transmembrane region" description="Helical" evidence="1">
    <location>
        <begin position="39"/>
        <end position="57"/>
    </location>
</feature>
<sequence>MDKRPDYDPERSRHGRRYGWSDDDFFGLDVDRMSSRAQVRVAVTVLALVLAGAVSVFTLVPWLWWLIFTFGWMIFPAFGLLVRGIAGTSEDRPELSGANSKERELLGALREHGELTPARAAMETSLTVAEADEMLKELAEGGHLDVRVRGGGIFYALWEPGGEDAGRELEGRG</sequence>
<keyword evidence="1" id="KW-0472">Membrane</keyword>
<gene>
    <name evidence="2" type="ORF">AVDCRST_MAG80-1619</name>
</gene>
<proteinExistence type="predicted"/>
<reference evidence="2" key="1">
    <citation type="submission" date="2020-02" db="EMBL/GenBank/DDBJ databases">
        <authorList>
            <person name="Meier V. D."/>
        </authorList>
    </citation>
    <scope>NUCLEOTIDE SEQUENCE</scope>
    <source>
        <strain evidence="2">AVDCRST_MAG80</strain>
    </source>
</reference>
<name>A0A6J4QMP9_9ACTN</name>
<dbReference type="EMBL" id="CADCVC010000139">
    <property type="protein sequence ID" value="CAA9444315.1"/>
    <property type="molecule type" value="Genomic_DNA"/>
</dbReference>
<protein>
    <submittedName>
        <fullName evidence="2">Uncharacterized protein</fullName>
    </submittedName>
</protein>
<organism evidence="2">
    <name type="scientific">uncultured Rubrobacteraceae bacterium</name>
    <dbReference type="NCBI Taxonomy" id="349277"/>
    <lineage>
        <taxon>Bacteria</taxon>
        <taxon>Bacillati</taxon>
        <taxon>Actinomycetota</taxon>
        <taxon>Rubrobacteria</taxon>
        <taxon>Rubrobacterales</taxon>
        <taxon>Rubrobacteraceae</taxon>
        <taxon>environmental samples</taxon>
    </lineage>
</organism>